<dbReference type="AlphaFoldDB" id="A0A2U2MZ36"/>
<evidence type="ECO:0000313" key="2">
    <source>
        <dbReference type="Proteomes" id="UP000245876"/>
    </source>
</evidence>
<proteinExistence type="predicted"/>
<sequence>MGASFKTEPVTIRLKLTCNRCQAEWVGPNLKSGDEKAYDKVIAKIVDQGWTVWKNRQTTFVYCPEHKPTSPMKRIYPPIEPHDPRNVSVRDHSAFCAWCGSCNFCSKVVWDMKGKRYLDLKVGDTFECDRCGRLNKIKKIEKSED</sequence>
<protein>
    <submittedName>
        <fullName evidence="1">Uncharacterized protein</fullName>
    </submittedName>
</protein>
<gene>
    <name evidence="1" type="ORF">DF196_12635</name>
</gene>
<comment type="caution">
    <text evidence="1">The sequence shown here is derived from an EMBL/GenBank/DDBJ whole genome shotgun (WGS) entry which is preliminary data.</text>
</comment>
<organism evidence="1 2">
    <name type="scientific">Bifidobacterium callitrichidarum</name>
    <dbReference type="NCBI Taxonomy" id="2052941"/>
    <lineage>
        <taxon>Bacteria</taxon>
        <taxon>Bacillati</taxon>
        <taxon>Actinomycetota</taxon>
        <taxon>Actinomycetes</taxon>
        <taxon>Bifidobacteriales</taxon>
        <taxon>Bifidobacteriaceae</taxon>
        <taxon>Bifidobacterium</taxon>
    </lineage>
</organism>
<accession>A0A2U2MZ36</accession>
<dbReference type="RefSeq" id="WP_109058157.1">
    <property type="nucleotide sequence ID" value="NZ_QFFM01000041.1"/>
</dbReference>
<reference evidence="1 2" key="1">
    <citation type="journal article" date="2018" name="Int. J. Syst. Evol. Microbiol.">
        <title>Bifidobacterium callitrichidarum sp. nov. from the faeces of the emperor tamarin (Saguinus imperator).</title>
        <authorList>
            <person name="Modesto M."/>
            <person name="Michelini S."/>
            <person name="Sansosti M.C."/>
            <person name="De Filippo C."/>
            <person name="Cavalieri D."/>
            <person name="Qvirist L."/>
            <person name="Andlid T."/>
            <person name="Spiezio C."/>
            <person name="Sandri C."/>
            <person name="Pascarelli S."/>
            <person name="Sgorbati B."/>
            <person name="Mattarelli P."/>
        </authorList>
    </citation>
    <scope>NUCLEOTIDE SEQUENCE [LARGE SCALE GENOMIC DNA]</scope>
    <source>
        <strain evidence="1 2">TRI 5</strain>
    </source>
</reference>
<name>A0A2U2MZ36_9BIFI</name>
<evidence type="ECO:0000313" key="1">
    <source>
        <dbReference type="EMBL" id="PWG62067.1"/>
    </source>
</evidence>
<keyword evidence="2" id="KW-1185">Reference proteome</keyword>
<dbReference type="EMBL" id="QFFM01000041">
    <property type="protein sequence ID" value="PWG62067.1"/>
    <property type="molecule type" value="Genomic_DNA"/>
</dbReference>
<dbReference type="Proteomes" id="UP000245876">
    <property type="component" value="Unassembled WGS sequence"/>
</dbReference>